<evidence type="ECO:0000256" key="6">
    <source>
        <dbReference type="SAM" id="Phobius"/>
    </source>
</evidence>
<dbReference type="SUPFAM" id="SSF47384">
    <property type="entry name" value="Homodimeric domain of signal transducing histidine kinase"/>
    <property type="match status" value="1"/>
</dbReference>
<dbReference type="Gene3D" id="3.30.450.20">
    <property type="entry name" value="PAS domain"/>
    <property type="match status" value="2"/>
</dbReference>
<gene>
    <name evidence="8" type="ORF">EV678_0060</name>
</gene>
<dbReference type="CDD" id="cd12915">
    <property type="entry name" value="PDC2_DGC_like"/>
    <property type="match status" value="1"/>
</dbReference>
<dbReference type="Pfam" id="PF22588">
    <property type="entry name" value="dCache_1_like"/>
    <property type="match status" value="1"/>
</dbReference>
<evidence type="ECO:0000256" key="5">
    <source>
        <dbReference type="ARBA" id="ARBA00022777"/>
    </source>
</evidence>
<dbReference type="SUPFAM" id="SSF55874">
    <property type="entry name" value="ATPase domain of HSP90 chaperone/DNA topoisomerase II/histidine kinase"/>
    <property type="match status" value="1"/>
</dbReference>
<keyword evidence="5 8" id="KW-0418">Kinase</keyword>
<dbReference type="PROSITE" id="PS50109">
    <property type="entry name" value="HIS_KIN"/>
    <property type="match status" value="1"/>
</dbReference>
<comment type="catalytic activity">
    <reaction evidence="1">
        <text>ATP + protein L-histidine = ADP + protein N-phospho-L-histidine.</text>
        <dbReference type="EC" id="2.7.13.3"/>
    </reaction>
</comment>
<protein>
    <recommendedName>
        <fullName evidence="2">histidine kinase</fullName>
        <ecNumber evidence="2">2.7.13.3</ecNumber>
    </recommendedName>
</protein>
<dbReference type="InterPro" id="IPR036097">
    <property type="entry name" value="HisK_dim/P_sf"/>
</dbReference>
<evidence type="ECO:0000256" key="3">
    <source>
        <dbReference type="ARBA" id="ARBA00022553"/>
    </source>
</evidence>
<dbReference type="InterPro" id="IPR004358">
    <property type="entry name" value="Sig_transdc_His_kin-like_C"/>
</dbReference>
<keyword evidence="4" id="KW-0808">Transferase</keyword>
<feature type="transmembrane region" description="Helical" evidence="6">
    <location>
        <begin position="291"/>
        <end position="317"/>
    </location>
</feature>
<keyword evidence="3" id="KW-0597">Phosphoprotein</keyword>
<name>A0ABY0INX0_9RHOO</name>
<feature type="domain" description="Histidine kinase" evidence="7">
    <location>
        <begin position="339"/>
        <end position="555"/>
    </location>
</feature>
<keyword evidence="6" id="KW-1133">Transmembrane helix</keyword>
<dbReference type="Pfam" id="PF00512">
    <property type="entry name" value="HisKA"/>
    <property type="match status" value="1"/>
</dbReference>
<dbReference type="PANTHER" id="PTHR43047:SF64">
    <property type="entry name" value="HISTIDINE KINASE CONTAINING CHEY-HOMOLOGOUS RECEIVER DOMAIN AND PAS DOMAIN-RELATED"/>
    <property type="match status" value="1"/>
</dbReference>
<organism evidence="8 9">
    <name type="scientific">Azospira oryzae</name>
    <dbReference type="NCBI Taxonomy" id="146939"/>
    <lineage>
        <taxon>Bacteria</taxon>
        <taxon>Pseudomonadati</taxon>
        <taxon>Pseudomonadota</taxon>
        <taxon>Betaproteobacteria</taxon>
        <taxon>Rhodocyclales</taxon>
        <taxon>Rhodocyclaceae</taxon>
        <taxon>Azospira</taxon>
    </lineage>
</organism>
<keyword evidence="6" id="KW-0812">Transmembrane</keyword>
<evidence type="ECO:0000259" key="7">
    <source>
        <dbReference type="PROSITE" id="PS50109"/>
    </source>
</evidence>
<dbReference type="RefSeq" id="WP_130458092.1">
    <property type="nucleotide sequence ID" value="NZ_SHKM01000001.1"/>
</dbReference>
<dbReference type="SMART" id="SM00388">
    <property type="entry name" value="HisKA"/>
    <property type="match status" value="1"/>
</dbReference>
<dbReference type="InterPro" id="IPR054327">
    <property type="entry name" value="His-kinase-like_sensor"/>
</dbReference>
<dbReference type="GO" id="GO:0016301">
    <property type="term" value="F:kinase activity"/>
    <property type="evidence" value="ECO:0007669"/>
    <property type="project" value="UniProtKB-KW"/>
</dbReference>
<dbReference type="Gene3D" id="1.10.287.130">
    <property type="match status" value="1"/>
</dbReference>
<dbReference type="SMART" id="SM00387">
    <property type="entry name" value="HATPase_c"/>
    <property type="match status" value="1"/>
</dbReference>
<dbReference type="EC" id="2.7.13.3" evidence="2"/>
<keyword evidence="9" id="KW-1185">Reference proteome</keyword>
<dbReference type="PRINTS" id="PR00344">
    <property type="entry name" value="BCTRLSENSOR"/>
</dbReference>
<sequence length="558" mass="62035">MPDLPRPPASNPHSASAQGRRLVWTFALALLVLNWCAITFKIHNEESLEIASINQDNLNLARALEEHTLRTLKSVDQAVMFLKYQYERHPEKVDIAAYVRDGMIFSNLFNQLGIIDEHGQYILSNLPNHKVLDLSDREHFRVHIARDTGQLFVSKPVLGRASGKWSLQLTRRINKPDGSFGGVVVVSLDPLYFTQLYADVNLGPHSVITLLGLDGIVRARKSGKDEQVGQSLANSPILTAASKEASGTLELTSSIDKIDRFFAYRVLFDYPLMVIVGSDRNEALAETRHRAWSYLAFGGLVTLIVLAFSWGIGLLLARLEQSRAKAEEANRLKSEFLASMSHELRTPLNGIIGYAELLQESTDDQDLREYAGTIHSSGSHLLELVNSILDLAKIEAGRFELAPTLEPLQPLLQRVVQAHQPQADGKGLALNLEIDRDVPRQLLCDHLRLTQVLNNLVHNGVKFTDRGTVDVSVRRDGKRIRFAVRDSGPGIAPADQETIFDKFRQGESFATRRQGGSGLGLALSRQLVELMGGRLTLQSEPGRGSEFYFTLPIGEKEE</sequence>
<accession>A0ABY0INX0</accession>
<reference evidence="8 9" key="1">
    <citation type="submission" date="2019-02" db="EMBL/GenBank/DDBJ databases">
        <title>Genomic Encyclopedia of Type Strains, Phase IV (KMG-IV): sequencing the most valuable type-strain genomes for metagenomic binning, comparative biology and taxonomic classification.</title>
        <authorList>
            <person name="Goeker M."/>
        </authorList>
    </citation>
    <scope>NUCLEOTIDE SEQUENCE [LARGE SCALE GENOMIC DNA]</scope>
    <source>
        <strain evidence="8 9">DSM 21223</strain>
    </source>
</reference>
<comment type="caution">
    <text evidence="8">The sequence shown here is derived from an EMBL/GenBank/DDBJ whole genome shotgun (WGS) entry which is preliminary data.</text>
</comment>
<dbReference type="InterPro" id="IPR003661">
    <property type="entry name" value="HisK_dim/P_dom"/>
</dbReference>
<dbReference type="CDD" id="cd00082">
    <property type="entry name" value="HisKA"/>
    <property type="match status" value="1"/>
</dbReference>
<evidence type="ECO:0000313" key="9">
    <source>
        <dbReference type="Proteomes" id="UP000292136"/>
    </source>
</evidence>
<dbReference type="CDD" id="cd16922">
    <property type="entry name" value="HATPase_EvgS-ArcB-TorS-like"/>
    <property type="match status" value="1"/>
</dbReference>
<dbReference type="Pfam" id="PF02518">
    <property type="entry name" value="HATPase_c"/>
    <property type="match status" value="1"/>
</dbReference>
<evidence type="ECO:0000256" key="1">
    <source>
        <dbReference type="ARBA" id="ARBA00000085"/>
    </source>
</evidence>
<evidence type="ECO:0000313" key="8">
    <source>
        <dbReference type="EMBL" id="RZT89280.1"/>
    </source>
</evidence>
<dbReference type="InterPro" id="IPR005467">
    <property type="entry name" value="His_kinase_dom"/>
</dbReference>
<dbReference type="InterPro" id="IPR036890">
    <property type="entry name" value="HATPase_C_sf"/>
</dbReference>
<dbReference type="InterPro" id="IPR003594">
    <property type="entry name" value="HATPase_dom"/>
</dbReference>
<keyword evidence="6" id="KW-0472">Membrane</keyword>
<evidence type="ECO:0000256" key="2">
    <source>
        <dbReference type="ARBA" id="ARBA00012438"/>
    </source>
</evidence>
<dbReference type="Proteomes" id="UP000292136">
    <property type="component" value="Unassembled WGS sequence"/>
</dbReference>
<dbReference type="CDD" id="cd12914">
    <property type="entry name" value="PDC1_DGC_like"/>
    <property type="match status" value="1"/>
</dbReference>
<dbReference type="PANTHER" id="PTHR43047">
    <property type="entry name" value="TWO-COMPONENT HISTIDINE PROTEIN KINASE"/>
    <property type="match status" value="1"/>
</dbReference>
<evidence type="ECO:0000256" key="4">
    <source>
        <dbReference type="ARBA" id="ARBA00022679"/>
    </source>
</evidence>
<dbReference type="Gene3D" id="3.30.565.10">
    <property type="entry name" value="Histidine kinase-like ATPase, C-terminal domain"/>
    <property type="match status" value="1"/>
</dbReference>
<dbReference type="EMBL" id="SHKM01000001">
    <property type="protein sequence ID" value="RZT89280.1"/>
    <property type="molecule type" value="Genomic_DNA"/>
</dbReference>
<proteinExistence type="predicted"/>